<reference evidence="3" key="2">
    <citation type="submission" date="2020-12" db="EMBL/GenBank/DDBJ databases">
        <authorList>
            <person name="Kanost M."/>
        </authorList>
    </citation>
    <scope>NUCLEOTIDE SEQUENCE</scope>
</reference>
<dbReference type="AlphaFoldDB" id="A0A921Z580"/>
<evidence type="ECO:0000313" key="4">
    <source>
        <dbReference type="Proteomes" id="UP000791440"/>
    </source>
</evidence>
<gene>
    <name evidence="3" type="ORF">O3G_MSEX007216</name>
</gene>
<name>A0A921Z580_MANSE</name>
<evidence type="ECO:0000256" key="1">
    <source>
        <dbReference type="ARBA" id="ARBA00009508"/>
    </source>
</evidence>
<sequence>MLLRESEKFPNYNFRSYALRRVRDAFKDSKNLSDAKSIKKEYEFAKENLAIIRRQVLIGDMYKTEKLVIENMR</sequence>
<dbReference type="Proteomes" id="UP000791440">
    <property type="component" value="Unassembled WGS sequence"/>
</dbReference>
<dbReference type="PANTHER" id="PTHR13166">
    <property type="entry name" value="PROTEIN C6ORF149"/>
    <property type="match status" value="1"/>
</dbReference>
<dbReference type="GO" id="GO:1990221">
    <property type="term" value="C:L-cysteine desulfurase complex"/>
    <property type="evidence" value="ECO:0007669"/>
    <property type="project" value="TreeGrafter"/>
</dbReference>
<comment type="similarity">
    <text evidence="1">Belongs to the complex I LYR family.</text>
</comment>
<dbReference type="InterPro" id="IPR008011">
    <property type="entry name" value="Complex1_LYR_dom"/>
</dbReference>
<reference evidence="3" key="1">
    <citation type="journal article" date="2016" name="Insect Biochem. Mol. Biol.">
        <title>Multifaceted biological insights from a draft genome sequence of the tobacco hornworm moth, Manduca sexta.</title>
        <authorList>
            <person name="Kanost M.R."/>
            <person name="Arrese E.L."/>
            <person name="Cao X."/>
            <person name="Chen Y.R."/>
            <person name="Chellapilla S."/>
            <person name="Goldsmith M.R."/>
            <person name="Grosse-Wilde E."/>
            <person name="Heckel D.G."/>
            <person name="Herndon N."/>
            <person name="Jiang H."/>
            <person name="Papanicolaou A."/>
            <person name="Qu J."/>
            <person name="Soulages J.L."/>
            <person name="Vogel H."/>
            <person name="Walters J."/>
            <person name="Waterhouse R.M."/>
            <person name="Ahn S.J."/>
            <person name="Almeida F.C."/>
            <person name="An C."/>
            <person name="Aqrawi P."/>
            <person name="Bretschneider A."/>
            <person name="Bryant W.B."/>
            <person name="Bucks S."/>
            <person name="Chao H."/>
            <person name="Chevignon G."/>
            <person name="Christen J.M."/>
            <person name="Clarke D.F."/>
            <person name="Dittmer N.T."/>
            <person name="Ferguson L.C.F."/>
            <person name="Garavelou S."/>
            <person name="Gordon K.H.J."/>
            <person name="Gunaratna R.T."/>
            <person name="Han Y."/>
            <person name="Hauser F."/>
            <person name="He Y."/>
            <person name="Heidel-Fischer H."/>
            <person name="Hirsh A."/>
            <person name="Hu Y."/>
            <person name="Jiang H."/>
            <person name="Kalra D."/>
            <person name="Klinner C."/>
            <person name="Konig C."/>
            <person name="Kovar C."/>
            <person name="Kroll A.R."/>
            <person name="Kuwar S.S."/>
            <person name="Lee S.L."/>
            <person name="Lehman R."/>
            <person name="Li K."/>
            <person name="Li Z."/>
            <person name="Liang H."/>
            <person name="Lovelace S."/>
            <person name="Lu Z."/>
            <person name="Mansfield J.H."/>
            <person name="McCulloch K.J."/>
            <person name="Mathew T."/>
            <person name="Morton B."/>
            <person name="Muzny D.M."/>
            <person name="Neunemann D."/>
            <person name="Ongeri F."/>
            <person name="Pauchet Y."/>
            <person name="Pu L.L."/>
            <person name="Pyrousis I."/>
            <person name="Rao X.J."/>
            <person name="Redding A."/>
            <person name="Roesel C."/>
            <person name="Sanchez-Gracia A."/>
            <person name="Schaack S."/>
            <person name="Shukla A."/>
            <person name="Tetreau G."/>
            <person name="Wang Y."/>
            <person name="Xiong G.H."/>
            <person name="Traut W."/>
            <person name="Walsh T.K."/>
            <person name="Worley K.C."/>
            <person name="Wu D."/>
            <person name="Wu W."/>
            <person name="Wu Y.Q."/>
            <person name="Zhang X."/>
            <person name="Zou Z."/>
            <person name="Zucker H."/>
            <person name="Briscoe A.D."/>
            <person name="Burmester T."/>
            <person name="Clem R.J."/>
            <person name="Feyereisen R."/>
            <person name="Grimmelikhuijzen C.J.P."/>
            <person name="Hamodrakas S.J."/>
            <person name="Hansson B.S."/>
            <person name="Huguet E."/>
            <person name="Jermiin L.S."/>
            <person name="Lan Q."/>
            <person name="Lehman H.K."/>
            <person name="Lorenzen M."/>
            <person name="Merzendorfer H."/>
            <person name="Michalopoulos I."/>
            <person name="Morton D.B."/>
            <person name="Muthukrishnan S."/>
            <person name="Oakeshott J.G."/>
            <person name="Palmer W."/>
            <person name="Park Y."/>
            <person name="Passarelli A.L."/>
            <person name="Rozas J."/>
            <person name="Schwartz L.M."/>
            <person name="Smith W."/>
            <person name="Southgate A."/>
            <person name="Vilcinskas A."/>
            <person name="Vogt R."/>
            <person name="Wang P."/>
            <person name="Werren J."/>
            <person name="Yu X.Q."/>
            <person name="Zhou J.J."/>
            <person name="Brown S.J."/>
            <person name="Scherer S.E."/>
            <person name="Richards S."/>
            <person name="Blissard G.W."/>
        </authorList>
    </citation>
    <scope>NUCLEOTIDE SEQUENCE</scope>
</reference>
<evidence type="ECO:0000259" key="2">
    <source>
        <dbReference type="Pfam" id="PF05347"/>
    </source>
</evidence>
<keyword evidence="4" id="KW-1185">Reference proteome</keyword>
<dbReference type="InterPro" id="IPR051522">
    <property type="entry name" value="ISC_assembly_LYR"/>
</dbReference>
<feature type="domain" description="Complex 1 LYR protein" evidence="2">
    <location>
        <begin position="2"/>
        <end position="50"/>
    </location>
</feature>
<proteinExistence type="inferred from homology"/>
<organism evidence="3 4">
    <name type="scientific">Manduca sexta</name>
    <name type="common">Tobacco hawkmoth</name>
    <name type="synonym">Tobacco hornworm</name>
    <dbReference type="NCBI Taxonomy" id="7130"/>
    <lineage>
        <taxon>Eukaryota</taxon>
        <taxon>Metazoa</taxon>
        <taxon>Ecdysozoa</taxon>
        <taxon>Arthropoda</taxon>
        <taxon>Hexapoda</taxon>
        <taxon>Insecta</taxon>
        <taxon>Pterygota</taxon>
        <taxon>Neoptera</taxon>
        <taxon>Endopterygota</taxon>
        <taxon>Lepidoptera</taxon>
        <taxon>Glossata</taxon>
        <taxon>Ditrysia</taxon>
        <taxon>Bombycoidea</taxon>
        <taxon>Sphingidae</taxon>
        <taxon>Sphinginae</taxon>
        <taxon>Sphingini</taxon>
        <taxon>Manduca</taxon>
    </lineage>
</organism>
<dbReference type="InterPro" id="IPR045297">
    <property type="entry name" value="Complex1_LYR_LYRM4"/>
</dbReference>
<accession>A0A921Z580</accession>
<dbReference type="EMBL" id="JH668410">
    <property type="protein sequence ID" value="KAG6451561.1"/>
    <property type="molecule type" value="Genomic_DNA"/>
</dbReference>
<evidence type="ECO:0000313" key="3">
    <source>
        <dbReference type="EMBL" id="KAG6451561.1"/>
    </source>
</evidence>
<dbReference type="GO" id="GO:0005739">
    <property type="term" value="C:mitochondrion"/>
    <property type="evidence" value="ECO:0007669"/>
    <property type="project" value="TreeGrafter"/>
</dbReference>
<dbReference type="Pfam" id="PF05347">
    <property type="entry name" value="Complex1_LYR"/>
    <property type="match status" value="1"/>
</dbReference>
<dbReference type="CDD" id="cd20264">
    <property type="entry name" value="Complex1_LYR_LYRM4"/>
    <property type="match status" value="1"/>
</dbReference>
<protein>
    <recommendedName>
        <fullName evidence="2">Complex 1 LYR protein domain-containing protein</fullName>
    </recommendedName>
</protein>
<dbReference type="GO" id="GO:0016226">
    <property type="term" value="P:iron-sulfur cluster assembly"/>
    <property type="evidence" value="ECO:0007669"/>
    <property type="project" value="InterPro"/>
</dbReference>
<dbReference type="PANTHER" id="PTHR13166:SF7">
    <property type="entry name" value="LYR MOTIF-CONTAINING PROTEIN 4"/>
    <property type="match status" value="1"/>
</dbReference>
<comment type="caution">
    <text evidence="3">The sequence shown here is derived from an EMBL/GenBank/DDBJ whole genome shotgun (WGS) entry which is preliminary data.</text>
</comment>